<keyword evidence="3" id="KW-0238">DNA-binding</keyword>
<comment type="caution">
    <text evidence="6">The sequence shown here is derived from an EMBL/GenBank/DDBJ whole genome shotgun (WGS) entry which is preliminary data.</text>
</comment>
<dbReference type="SUPFAM" id="SSF88659">
    <property type="entry name" value="Sigma3 and sigma4 domains of RNA polymerase sigma factors"/>
    <property type="match status" value="1"/>
</dbReference>
<keyword evidence="4" id="KW-0804">Transcription</keyword>
<dbReference type="InterPro" id="IPR013324">
    <property type="entry name" value="RNA_pol_sigma_r3/r4-like"/>
</dbReference>
<dbReference type="Gene3D" id="1.10.10.10">
    <property type="entry name" value="Winged helix-like DNA-binding domain superfamily/Winged helix DNA-binding domain"/>
    <property type="match status" value="1"/>
</dbReference>
<dbReference type="NCBIfam" id="TIGR02937">
    <property type="entry name" value="sigma70-ECF"/>
    <property type="match status" value="1"/>
</dbReference>
<evidence type="ECO:0000256" key="3">
    <source>
        <dbReference type="ARBA" id="ARBA00023125"/>
    </source>
</evidence>
<evidence type="ECO:0000259" key="5">
    <source>
        <dbReference type="Pfam" id="PF04542"/>
    </source>
</evidence>
<name>A0A8J3DZA0_9BACL</name>
<dbReference type="EMBL" id="BMIR01000019">
    <property type="protein sequence ID" value="GGE51005.1"/>
    <property type="molecule type" value="Genomic_DNA"/>
</dbReference>
<dbReference type="RefSeq" id="WP_188696647.1">
    <property type="nucleotide sequence ID" value="NZ_BMIR01000019.1"/>
</dbReference>
<feature type="domain" description="RNA polymerase sigma-70 region 2" evidence="5">
    <location>
        <begin position="13"/>
        <end position="77"/>
    </location>
</feature>
<organism evidence="6 7">
    <name type="scientific">Pullulanibacillus camelliae</name>
    <dbReference type="NCBI Taxonomy" id="1707096"/>
    <lineage>
        <taxon>Bacteria</taxon>
        <taxon>Bacillati</taxon>
        <taxon>Bacillota</taxon>
        <taxon>Bacilli</taxon>
        <taxon>Bacillales</taxon>
        <taxon>Sporolactobacillaceae</taxon>
        <taxon>Pullulanibacillus</taxon>
    </lineage>
</organism>
<dbReference type="GO" id="GO:0003677">
    <property type="term" value="F:DNA binding"/>
    <property type="evidence" value="ECO:0007669"/>
    <property type="project" value="UniProtKB-KW"/>
</dbReference>
<dbReference type="PANTHER" id="PTHR30385">
    <property type="entry name" value="SIGMA FACTOR F FLAGELLAR"/>
    <property type="match status" value="1"/>
</dbReference>
<gene>
    <name evidence="6" type="ORF">GCM10011391_32220</name>
</gene>
<dbReference type="InterPro" id="IPR013325">
    <property type="entry name" value="RNA_pol_sigma_r2"/>
</dbReference>
<keyword evidence="2" id="KW-0731">Sigma factor</keyword>
<evidence type="ECO:0000313" key="6">
    <source>
        <dbReference type="EMBL" id="GGE51005.1"/>
    </source>
</evidence>
<dbReference type="GO" id="GO:0006352">
    <property type="term" value="P:DNA-templated transcription initiation"/>
    <property type="evidence" value="ECO:0007669"/>
    <property type="project" value="InterPro"/>
</dbReference>
<proteinExistence type="predicted"/>
<evidence type="ECO:0000256" key="4">
    <source>
        <dbReference type="ARBA" id="ARBA00023163"/>
    </source>
</evidence>
<dbReference type="InterPro" id="IPR014284">
    <property type="entry name" value="RNA_pol_sigma-70_dom"/>
</dbReference>
<dbReference type="Pfam" id="PF04542">
    <property type="entry name" value="Sigma70_r2"/>
    <property type="match status" value="1"/>
</dbReference>
<keyword evidence="1" id="KW-0805">Transcription regulation</keyword>
<reference evidence="6" key="2">
    <citation type="submission" date="2020-09" db="EMBL/GenBank/DDBJ databases">
        <authorList>
            <person name="Sun Q."/>
            <person name="Zhou Y."/>
        </authorList>
    </citation>
    <scope>NUCLEOTIDE SEQUENCE</scope>
    <source>
        <strain evidence="6">CGMCC 1.15371</strain>
    </source>
</reference>
<evidence type="ECO:0000256" key="1">
    <source>
        <dbReference type="ARBA" id="ARBA00023015"/>
    </source>
</evidence>
<dbReference type="InterPro" id="IPR007627">
    <property type="entry name" value="RNA_pol_sigma70_r2"/>
</dbReference>
<dbReference type="SUPFAM" id="SSF88946">
    <property type="entry name" value="Sigma2 domain of RNA polymerase sigma factors"/>
    <property type="match status" value="1"/>
</dbReference>
<evidence type="ECO:0000256" key="2">
    <source>
        <dbReference type="ARBA" id="ARBA00023082"/>
    </source>
</evidence>
<evidence type="ECO:0000313" key="7">
    <source>
        <dbReference type="Proteomes" id="UP000628775"/>
    </source>
</evidence>
<dbReference type="AlphaFoldDB" id="A0A8J3DZA0"/>
<dbReference type="Gene3D" id="1.10.1740.10">
    <property type="match status" value="1"/>
</dbReference>
<dbReference type="Proteomes" id="UP000628775">
    <property type="component" value="Unassembled WGS sequence"/>
</dbReference>
<protein>
    <recommendedName>
        <fullName evidence="5">RNA polymerase sigma-70 region 2 domain-containing protein</fullName>
    </recommendedName>
</protein>
<reference evidence="6" key="1">
    <citation type="journal article" date="2014" name="Int. J. Syst. Evol. Microbiol.">
        <title>Complete genome sequence of Corynebacterium casei LMG S-19264T (=DSM 44701T), isolated from a smear-ripened cheese.</title>
        <authorList>
            <consortium name="US DOE Joint Genome Institute (JGI-PGF)"/>
            <person name="Walter F."/>
            <person name="Albersmeier A."/>
            <person name="Kalinowski J."/>
            <person name="Ruckert C."/>
        </authorList>
    </citation>
    <scope>NUCLEOTIDE SEQUENCE</scope>
    <source>
        <strain evidence="6">CGMCC 1.15371</strain>
    </source>
</reference>
<dbReference type="InterPro" id="IPR036388">
    <property type="entry name" value="WH-like_DNA-bd_sf"/>
</dbReference>
<sequence>MIRACSFEDIATRFDPLIKKWLISYQQLRDYDEMYQIALIALWEAVQQFDPKKGAFPAYAALMVRGKLLTEIKRKKRYASRHLFFETFPEFPIVQEVDTLEVGAFQYMTWLSDRERLWIKEAVLRDKETAIIAAEQGVTMDTVRSWKKAALAKLKKRLKTEA</sequence>
<dbReference type="GO" id="GO:0016987">
    <property type="term" value="F:sigma factor activity"/>
    <property type="evidence" value="ECO:0007669"/>
    <property type="project" value="UniProtKB-KW"/>
</dbReference>
<keyword evidence="7" id="KW-1185">Reference proteome</keyword>
<accession>A0A8J3DZA0</accession>